<proteinExistence type="inferred from homology"/>
<dbReference type="Pfam" id="PF05016">
    <property type="entry name" value="ParE_toxin"/>
    <property type="match status" value="1"/>
</dbReference>
<dbReference type="EMBL" id="JACYFC010000001">
    <property type="protein sequence ID" value="MBD5770160.1"/>
    <property type="molecule type" value="Genomic_DNA"/>
</dbReference>
<dbReference type="Proteomes" id="UP000604161">
    <property type="component" value="Unassembled WGS sequence"/>
</dbReference>
<dbReference type="InterPro" id="IPR051803">
    <property type="entry name" value="TA_system_RelE-like_toxin"/>
</dbReference>
<comment type="caution">
    <text evidence="4">The sequence shown here is derived from an EMBL/GenBank/DDBJ whole genome shotgun (WGS) entry which is preliminary data.</text>
</comment>
<dbReference type="InterPro" id="IPR035093">
    <property type="entry name" value="RelE/ParE_toxin_dom_sf"/>
</dbReference>
<accession>A0ABR8NVS7</accession>
<sequence>MKGFTLVISMTAKMDLDAIYQFSSNEWGSHQAERYLDAFKVKLIELSYNPKIGLKRQDLLTNTRSIIVGHHIIFYRISDQTLQVLRILHKRQDPIKQVQ</sequence>
<evidence type="ECO:0000256" key="3">
    <source>
        <dbReference type="PIRNR" id="PIRNR029218"/>
    </source>
</evidence>
<evidence type="ECO:0000256" key="2">
    <source>
        <dbReference type="ARBA" id="ARBA00022649"/>
    </source>
</evidence>
<evidence type="ECO:0000256" key="1">
    <source>
        <dbReference type="ARBA" id="ARBA00006226"/>
    </source>
</evidence>
<dbReference type="InterPro" id="IPR007712">
    <property type="entry name" value="RelE/ParE_toxin"/>
</dbReference>
<evidence type="ECO:0000313" key="5">
    <source>
        <dbReference type="Proteomes" id="UP000604161"/>
    </source>
</evidence>
<evidence type="ECO:0000313" key="4">
    <source>
        <dbReference type="EMBL" id="MBD5770160.1"/>
    </source>
</evidence>
<protein>
    <recommendedName>
        <fullName evidence="3">Toxin</fullName>
    </recommendedName>
</protein>
<keyword evidence="2" id="KW-1277">Toxin-antitoxin system</keyword>
<organism evidence="4 5">
    <name type="scientific">Marinomonas colpomeniae</name>
    <dbReference type="NCBI Taxonomy" id="2774408"/>
    <lineage>
        <taxon>Bacteria</taxon>
        <taxon>Pseudomonadati</taxon>
        <taxon>Pseudomonadota</taxon>
        <taxon>Gammaproteobacteria</taxon>
        <taxon>Oceanospirillales</taxon>
        <taxon>Oceanospirillaceae</taxon>
        <taxon>Marinomonas</taxon>
    </lineage>
</organism>
<dbReference type="RefSeq" id="WP_191593519.1">
    <property type="nucleotide sequence ID" value="NZ_JACYFC010000001.1"/>
</dbReference>
<dbReference type="PANTHER" id="PTHR33755">
    <property type="entry name" value="TOXIN PARE1-RELATED"/>
    <property type="match status" value="1"/>
</dbReference>
<dbReference type="Gene3D" id="3.30.2310.20">
    <property type="entry name" value="RelE-like"/>
    <property type="match status" value="1"/>
</dbReference>
<reference evidence="4 5" key="1">
    <citation type="submission" date="2020-09" db="EMBL/GenBank/DDBJ databases">
        <title>Marinomonas sp. nov., isolated from the cysticercosis algae of Qingdao, China.</title>
        <authorList>
            <person name="Sun X."/>
        </authorList>
    </citation>
    <scope>NUCLEOTIDE SEQUENCE [LARGE SCALE GENOMIC DNA]</scope>
    <source>
        <strain evidence="4 5">SM2066</strain>
    </source>
</reference>
<name>A0ABR8NVS7_9GAMM</name>
<comment type="similarity">
    <text evidence="1 3">Belongs to the RelE toxin family.</text>
</comment>
<dbReference type="PIRSF" id="PIRSF029218">
    <property type="entry name" value="ParE"/>
    <property type="match status" value="1"/>
</dbReference>
<keyword evidence="5" id="KW-1185">Reference proteome</keyword>
<gene>
    <name evidence="4" type="ORF">IF202_03780</name>
</gene>
<dbReference type="InterPro" id="IPR028344">
    <property type="entry name" value="ParE1/4"/>
</dbReference>
<dbReference type="PANTHER" id="PTHR33755:SF9">
    <property type="entry name" value="TOXIN PARE1"/>
    <property type="match status" value="1"/>
</dbReference>